<feature type="compositionally biased region" description="Basic and acidic residues" evidence="1">
    <location>
        <begin position="64"/>
        <end position="87"/>
    </location>
</feature>
<keyword evidence="3" id="KW-1185">Reference proteome</keyword>
<evidence type="ECO:0000313" key="2">
    <source>
        <dbReference type="EMBL" id="CCX04715.1"/>
    </source>
</evidence>
<dbReference type="Proteomes" id="UP000018144">
    <property type="component" value="Unassembled WGS sequence"/>
</dbReference>
<evidence type="ECO:0000313" key="3">
    <source>
        <dbReference type="Proteomes" id="UP000018144"/>
    </source>
</evidence>
<feature type="compositionally biased region" description="Basic and acidic residues" evidence="1">
    <location>
        <begin position="188"/>
        <end position="211"/>
    </location>
</feature>
<reference evidence="2 3" key="1">
    <citation type="journal article" date="2013" name="PLoS Genet.">
        <title>The genome and development-dependent transcriptomes of Pyronema confluens: a window into fungal evolution.</title>
        <authorList>
            <person name="Traeger S."/>
            <person name="Altegoer F."/>
            <person name="Freitag M."/>
            <person name="Gabaldon T."/>
            <person name="Kempken F."/>
            <person name="Kumar A."/>
            <person name="Marcet-Houben M."/>
            <person name="Poggeler S."/>
            <person name="Stajich J.E."/>
            <person name="Nowrousian M."/>
        </authorList>
    </citation>
    <scope>NUCLEOTIDE SEQUENCE [LARGE SCALE GENOMIC DNA]</scope>
    <source>
        <strain evidence="3">CBS 100304</strain>
        <tissue evidence="2">Vegetative mycelium</tissue>
    </source>
</reference>
<dbReference type="EMBL" id="HF935215">
    <property type="protein sequence ID" value="CCX04715.1"/>
    <property type="molecule type" value="Genomic_DNA"/>
</dbReference>
<proteinExistence type="predicted"/>
<gene>
    <name evidence="2" type="ORF">PCON_03379</name>
</gene>
<accession>U4L3T2</accession>
<name>U4L3T2_PYROM</name>
<organism evidence="2 3">
    <name type="scientific">Pyronema omphalodes (strain CBS 100304)</name>
    <name type="common">Pyronema confluens</name>
    <dbReference type="NCBI Taxonomy" id="1076935"/>
    <lineage>
        <taxon>Eukaryota</taxon>
        <taxon>Fungi</taxon>
        <taxon>Dikarya</taxon>
        <taxon>Ascomycota</taxon>
        <taxon>Pezizomycotina</taxon>
        <taxon>Pezizomycetes</taxon>
        <taxon>Pezizales</taxon>
        <taxon>Pyronemataceae</taxon>
        <taxon>Pyronema</taxon>
    </lineage>
</organism>
<sequence>MSPSRQSSEKAVRFSGTPDVHQYEPDSLPKSVPRSRHQSRNEEHDVSYPSDDPALMKKTYPAPMKKDKADSFAEKTIRTMIAQEERFWKHRDKRGASRSASKRLSKRTPVENEKEDKRPDQELKKKERSTWSKMKNRVKKVFHEEPDIEKGTTLNDEKEMDEFFGSNDWRKQGYRYPHHSKLKHGEHKHKDEEDMAYKEKPITLKNTKEMDDFFGNDNWRTRQP</sequence>
<feature type="compositionally biased region" description="Basic and acidic residues" evidence="1">
    <location>
        <begin position="108"/>
        <end position="130"/>
    </location>
</feature>
<protein>
    <submittedName>
        <fullName evidence="2">Uncharacterized protein</fullName>
    </submittedName>
</protein>
<feature type="region of interest" description="Disordered" evidence="1">
    <location>
        <begin position="180"/>
        <end position="224"/>
    </location>
</feature>
<evidence type="ECO:0000256" key="1">
    <source>
        <dbReference type="SAM" id="MobiDB-lite"/>
    </source>
</evidence>
<dbReference type="AlphaFoldDB" id="U4L3T2"/>
<feature type="region of interest" description="Disordered" evidence="1">
    <location>
        <begin position="1"/>
        <end position="144"/>
    </location>
</feature>